<feature type="compositionally biased region" description="Polar residues" evidence="1">
    <location>
        <begin position="53"/>
        <end position="70"/>
    </location>
</feature>
<sequence length="70" mass="7274">MLTKLIPAPQAGILTKLIPAQGAGMPAQQAGVVPAQQAGMLTKLIPAPEVCSPSWNQPQEQENTQGSELV</sequence>
<reference evidence="2 4" key="1">
    <citation type="submission" date="2017-11" db="EMBL/GenBank/DDBJ databases">
        <title>De novo assembly and phasing of dikaryotic genomes from two isolates of Puccinia coronata f. sp. avenae, the causal agent of oat crown rust.</title>
        <authorList>
            <person name="Miller M.E."/>
            <person name="Zhang Y."/>
            <person name="Omidvar V."/>
            <person name="Sperschneider J."/>
            <person name="Schwessinger B."/>
            <person name="Raley C."/>
            <person name="Palmer J.M."/>
            <person name="Garnica D."/>
            <person name="Upadhyaya N."/>
            <person name="Rathjen J."/>
            <person name="Taylor J.M."/>
            <person name="Park R.F."/>
            <person name="Dodds P.N."/>
            <person name="Hirsch C.D."/>
            <person name="Kianian S.F."/>
            <person name="Figueroa M."/>
        </authorList>
    </citation>
    <scope>NUCLEOTIDE SEQUENCE [LARGE SCALE GENOMIC DNA]</scope>
    <source>
        <strain evidence="2">12SD80</strain>
    </source>
</reference>
<comment type="caution">
    <text evidence="2">The sequence shown here is derived from an EMBL/GenBank/DDBJ whole genome shotgun (WGS) entry which is preliminary data.</text>
</comment>
<dbReference type="EMBL" id="PGCI01000048">
    <property type="protein sequence ID" value="PLW45472.1"/>
    <property type="molecule type" value="Genomic_DNA"/>
</dbReference>
<evidence type="ECO:0000313" key="3">
    <source>
        <dbReference type="EMBL" id="PLW45472.1"/>
    </source>
</evidence>
<feature type="region of interest" description="Disordered" evidence="1">
    <location>
        <begin position="51"/>
        <end position="70"/>
    </location>
</feature>
<evidence type="ECO:0000256" key="1">
    <source>
        <dbReference type="SAM" id="MobiDB-lite"/>
    </source>
</evidence>
<proteinExistence type="predicted"/>
<protein>
    <submittedName>
        <fullName evidence="2">Uncharacterized protein</fullName>
    </submittedName>
</protein>
<name>A0A2N5SKG3_9BASI</name>
<gene>
    <name evidence="3" type="ORF">PCASD_05921</name>
    <name evidence="2" type="ORF">PCASD_21313</name>
</gene>
<evidence type="ECO:0000313" key="4">
    <source>
        <dbReference type="Proteomes" id="UP000235392"/>
    </source>
</evidence>
<accession>A0A2N5SKG3</accession>
<evidence type="ECO:0000313" key="2">
    <source>
        <dbReference type="EMBL" id="PLW13694.1"/>
    </source>
</evidence>
<organism evidence="2 4">
    <name type="scientific">Puccinia coronata f. sp. avenae</name>
    <dbReference type="NCBI Taxonomy" id="200324"/>
    <lineage>
        <taxon>Eukaryota</taxon>
        <taxon>Fungi</taxon>
        <taxon>Dikarya</taxon>
        <taxon>Basidiomycota</taxon>
        <taxon>Pucciniomycotina</taxon>
        <taxon>Pucciniomycetes</taxon>
        <taxon>Pucciniales</taxon>
        <taxon>Pucciniaceae</taxon>
        <taxon>Puccinia</taxon>
    </lineage>
</organism>
<dbReference type="AlphaFoldDB" id="A0A2N5SKG3"/>
<dbReference type="EMBL" id="PGCI01000843">
    <property type="protein sequence ID" value="PLW13694.1"/>
    <property type="molecule type" value="Genomic_DNA"/>
</dbReference>
<dbReference type="Proteomes" id="UP000235392">
    <property type="component" value="Unassembled WGS sequence"/>
</dbReference>